<dbReference type="RefSeq" id="WP_307374727.1">
    <property type="nucleotide sequence ID" value="NZ_JAUSUW010000010.1"/>
</dbReference>
<dbReference type="EMBL" id="JAUSUW010000010">
    <property type="protein sequence ID" value="MDQ0422298.1"/>
    <property type="molecule type" value="Genomic_DNA"/>
</dbReference>
<feature type="region of interest" description="Disordered" evidence="1">
    <location>
        <begin position="492"/>
        <end position="520"/>
    </location>
</feature>
<evidence type="ECO:0000256" key="1">
    <source>
        <dbReference type="SAM" id="MobiDB-lite"/>
    </source>
</evidence>
<evidence type="ECO:0000313" key="2">
    <source>
        <dbReference type="EMBL" id="MDQ0422298.1"/>
    </source>
</evidence>
<name>A0ABU0GAB9_9HYPH</name>
<feature type="compositionally biased region" description="Polar residues" evidence="1">
    <location>
        <begin position="501"/>
        <end position="514"/>
    </location>
</feature>
<organism evidence="2 3">
    <name type="scientific">Peteryoungia aggregata LMG 23059</name>
    <dbReference type="NCBI Taxonomy" id="1368425"/>
    <lineage>
        <taxon>Bacteria</taxon>
        <taxon>Pseudomonadati</taxon>
        <taxon>Pseudomonadota</taxon>
        <taxon>Alphaproteobacteria</taxon>
        <taxon>Hyphomicrobiales</taxon>
        <taxon>Rhizobiaceae</taxon>
        <taxon>Peteryoungia</taxon>
    </lineage>
</organism>
<gene>
    <name evidence="2" type="ORF">J2045_003346</name>
</gene>
<proteinExistence type="predicted"/>
<dbReference type="NCBIfam" id="TIGR01539">
    <property type="entry name" value="portal_lambda"/>
    <property type="match status" value="1"/>
</dbReference>
<dbReference type="Proteomes" id="UP001238496">
    <property type="component" value="Unassembled WGS sequence"/>
</dbReference>
<sequence>MGNPLDKLIGWFNPEAGAKRMASRRKMELLGGTRGYEAAKNGRLSKNWGNSRGTADSHVARDGATLRARSRDAVRNNPLAAKIVTTHADNLVGPGIMPRAKTGNPTWDQFIDQLYAEWEKVAHVEGTTGANGSVYTLARMMVQDGEGYLRRRRRRLTDGLPVPLQIQVLETEFCDWNKNQLPSNDTNAIVDGIEYDRIGRRRGYWMFPANPEGGRMTYGQSLVSSFVDAADIAHMFEPQTAQSRGAPWTSPVLNEIQELKDYELAENVRKRAEACNVGVVIPGDDDDLGEDPNIGLDETQTGDGDAVQMRDIYGNPYERMEPGMFLVAHGGRDVKFNTPAISAGIEAYIRTRHRSIAAGARLPYELMTGDFSQANFASGKLGLLAYRRFVTDMQWHFIIPQVMEKIWGWFIQAAKEAGKIPFDLVVNVEWEPPEFDEINRLDEARADLLEMRMGKRSPQEVIGKTGRNPKEVLKEFNEWFAEVDKTTSGLVFDSDPRKVSAQGQAQITTQSTGDGDAESS</sequence>
<evidence type="ECO:0000313" key="3">
    <source>
        <dbReference type="Proteomes" id="UP001238496"/>
    </source>
</evidence>
<protein>
    <submittedName>
        <fullName evidence="2">Lambda family phage portal protein</fullName>
    </submittedName>
</protein>
<dbReference type="Pfam" id="PF05136">
    <property type="entry name" value="Phage_portal_2"/>
    <property type="match status" value="1"/>
</dbReference>
<accession>A0ABU0GAB9</accession>
<dbReference type="InterPro" id="IPR006429">
    <property type="entry name" value="Phage_lambda_portal"/>
</dbReference>
<keyword evidence="3" id="KW-1185">Reference proteome</keyword>
<reference evidence="2 3" key="1">
    <citation type="submission" date="2023-07" db="EMBL/GenBank/DDBJ databases">
        <title>Genomic Encyclopedia of Type Strains, Phase IV (KMG-IV): sequencing the most valuable type-strain genomes for metagenomic binning, comparative biology and taxonomic classification.</title>
        <authorList>
            <person name="Goeker M."/>
        </authorList>
    </citation>
    <scope>NUCLEOTIDE SEQUENCE [LARGE SCALE GENOMIC DNA]</scope>
    <source>
        <strain evidence="2 3">DSM 1111</strain>
    </source>
</reference>
<comment type="caution">
    <text evidence="2">The sequence shown here is derived from an EMBL/GenBank/DDBJ whole genome shotgun (WGS) entry which is preliminary data.</text>
</comment>